<sequence length="232" mass="23826">MMREGGYPTPPSTAKTGVAPWFAPTSRSEKGLTPTSRRGERGGQWVVWAVGACLLCVITVLLAEIIVILALAAGPALSLTAEMNGLVRNMNGFLAGSSQAGFATQAAPSANQTSSSPSNATVVGEGAEDALLEWCEGAACLSGQNCTEVLTHLAEGVDPATGAPIIPLPQPFCNSVKVMNENLCFCGDAHADFPEEARVLLDNLGFVSMLCSGFGQENIGQSGRCAAGGGRP</sequence>
<feature type="transmembrane region" description="Helical" evidence="2">
    <location>
        <begin position="45"/>
        <end position="73"/>
    </location>
</feature>
<accession>A0A5B8MH11</accession>
<evidence type="ECO:0000313" key="3">
    <source>
        <dbReference type="EMBL" id="QDZ18985.1"/>
    </source>
</evidence>
<name>A0A5B8MH11_9CHLO</name>
<gene>
    <name evidence="3" type="ORF">A3770_02p15030</name>
</gene>
<evidence type="ECO:0000313" key="4">
    <source>
        <dbReference type="Proteomes" id="UP000316726"/>
    </source>
</evidence>
<keyword evidence="2" id="KW-0472">Membrane</keyword>
<dbReference type="Proteomes" id="UP000316726">
    <property type="component" value="Chromosome 2"/>
</dbReference>
<proteinExistence type="predicted"/>
<keyword evidence="4" id="KW-1185">Reference proteome</keyword>
<protein>
    <submittedName>
        <fullName evidence="3">Uncharacterized protein</fullName>
    </submittedName>
</protein>
<organism evidence="3 4">
    <name type="scientific">Chloropicon primus</name>
    <dbReference type="NCBI Taxonomy" id="1764295"/>
    <lineage>
        <taxon>Eukaryota</taxon>
        <taxon>Viridiplantae</taxon>
        <taxon>Chlorophyta</taxon>
        <taxon>Chloropicophyceae</taxon>
        <taxon>Chloropicales</taxon>
        <taxon>Chloropicaceae</taxon>
        <taxon>Chloropicon</taxon>
    </lineage>
</organism>
<keyword evidence="2" id="KW-0812">Transmembrane</keyword>
<reference evidence="3 4" key="1">
    <citation type="submission" date="2018-07" db="EMBL/GenBank/DDBJ databases">
        <title>The complete nuclear genome of the prasinophyte Chloropicon primus (CCMP1205).</title>
        <authorList>
            <person name="Pombert J.-F."/>
            <person name="Otis C."/>
            <person name="Turmel M."/>
            <person name="Lemieux C."/>
        </authorList>
    </citation>
    <scope>NUCLEOTIDE SEQUENCE [LARGE SCALE GENOMIC DNA]</scope>
    <source>
        <strain evidence="3 4">CCMP1205</strain>
    </source>
</reference>
<dbReference type="EMBL" id="CP031035">
    <property type="protein sequence ID" value="QDZ18985.1"/>
    <property type="molecule type" value="Genomic_DNA"/>
</dbReference>
<feature type="region of interest" description="Disordered" evidence="1">
    <location>
        <begin position="1"/>
        <end position="39"/>
    </location>
</feature>
<evidence type="ECO:0000256" key="1">
    <source>
        <dbReference type="SAM" id="MobiDB-lite"/>
    </source>
</evidence>
<dbReference type="AlphaFoldDB" id="A0A5B8MH11"/>
<evidence type="ECO:0000256" key="2">
    <source>
        <dbReference type="SAM" id="Phobius"/>
    </source>
</evidence>
<keyword evidence="2" id="KW-1133">Transmembrane helix</keyword>